<evidence type="ECO:0000313" key="2">
    <source>
        <dbReference type="Proteomes" id="UP001275057"/>
    </source>
</evidence>
<organism evidence="1 2">
    <name type="scientific">Serratia marcescens</name>
    <dbReference type="NCBI Taxonomy" id="615"/>
    <lineage>
        <taxon>Bacteria</taxon>
        <taxon>Pseudomonadati</taxon>
        <taxon>Pseudomonadota</taxon>
        <taxon>Gammaproteobacteria</taxon>
        <taxon>Enterobacterales</taxon>
        <taxon>Yersiniaceae</taxon>
        <taxon>Serratia</taxon>
    </lineage>
</organism>
<proteinExistence type="predicted"/>
<accession>A0ABD5IEH6</accession>
<comment type="caution">
    <text evidence="1">The sequence shown here is derived from an EMBL/GenBank/DDBJ whole genome shotgun (WGS) entry which is preliminary data.</text>
</comment>
<dbReference type="Proteomes" id="UP001275057">
    <property type="component" value="Unassembled WGS sequence"/>
</dbReference>
<name>A0ABD5IEH6_SERMA</name>
<dbReference type="AlphaFoldDB" id="A0ABD5IEH6"/>
<evidence type="ECO:0000313" key="1">
    <source>
        <dbReference type="EMBL" id="MDX7082156.1"/>
    </source>
</evidence>
<dbReference type="EMBL" id="JAXABG010000003">
    <property type="protein sequence ID" value="MDX7082156.1"/>
    <property type="molecule type" value="Genomic_DNA"/>
</dbReference>
<protein>
    <submittedName>
        <fullName evidence="1">Uncharacterized protein</fullName>
    </submittedName>
</protein>
<reference evidence="1 2" key="1">
    <citation type="submission" date="2023-11" db="EMBL/GenBank/DDBJ databases">
        <title>Detection of rare carbapenemases in Enterobacterales - comparison of two colorimetric and two CIM-based carbapenemase assays.</title>
        <authorList>
            <person name="Schaffarczyk L."/>
            <person name="Noster J."/>
            <person name="Stelzer Y."/>
            <person name="Sattler J."/>
            <person name="Gatermann S."/>
            <person name="Hamprecht A."/>
        </authorList>
    </citation>
    <scope>NUCLEOTIDE SEQUENCE [LARGE SCALE GENOMIC DNA]</scope>
    <source>
        <strain evidence="1 2">CIM-Carb-136</strain>
    </source>
</reference>
<sequence length="60" mass="6664">MKKNKTRGILQRQTNSNRLLAGITPRRCTFTGQADNFAAVAVISTRYKAVCPIPQATRQT</sequence>
<gene>
    <name evidence="1" type="ORF">SJ435_07140</name>
</gene>
<dbReference type="RefSeq" id="WP_319856917.1">
    <property type="nucleotide sequence ID" value="NZ_JAXABG010000003.1"/>
</dbReference>